<keyword evidence="2" id="KW-0378">Hydrolase</keyword>
<comment type="cofactor">
    <cofactor evidence="1">
        <name>a divalent metal cation</name>
        <dbReference type="ChEBI" id="CHEBI:60240"/>
    </cofactor>
</comment>
<proteinExistence type="predicted"/>
<evidence type="ECO:0000313" key="3">
    <source>
        <dbReference type="EMBL" id="KAJ3051268.1"/>
    </source>
</evidence>
<dbReference type="EMBL" id="JADGJD010000415">
    <property type="protein sequence ID" value="KAJ3051268.1"/>
    <property type="molecule type" value="Genomic_DNA"/>
</dbReference>
<dbReference type="Gene3D" id="3.90.950.10">
    <property type="match status" value="1"/>
</dbReference>
<protein>
    <submittedName>
        <fullName evidence="3">Uncharacterized protein</fullName>
    </submittedName>
</protein>
<dbReference type="PANTHER" id="PTHR43213">
    <property type="entry name" value="BIFUNCTIONAL DTTP/UTP PYROPHOSPHATASE/METHYLTRANSFERASE PROTEIN-RELATED"/>
    <property type="match status" value="1"/>
</dbReference>
<evidence type="ECO:0000256" key="1">
    <source>
        <dbReference type="ARBA" id="ARBA00001968"/>
    </source>
</evidence>
<evidence type="ECO:0000313" key="4">
    <source>
        <dbReference type="Proteomes" id="UP001212841"/>
    </source>
</evidence>
<evidence type="ECO:0000256" key="2">
    <source>
        <dbReference type="ARBA" id="ARBA00022801"/>
    </source>
</evidence>
<dbReference type="PANTHER" id="PTHR43213:SF5">
    <property type="entry name" value="BIFUNCTIONAL DTTP_UTP PYROPHOSPHATASE_METHYLTRANSFERASE PROTEIN-RELATED"/>
    <property type="match status" value="1"/>
</dbReference>
<dbReference type="GO" id="GO:0047429">
    <property type="term" value="F:nucleoside triphosphate diphosphatase activity"/>
    <property type="evidence" value="ECO:0007669"/>
    <property type="project" value="InterPro"/>
</dbReference>
<dbReference type="Proteomes" id="UP001212841">
    <property type="component" value="Unassembled WGS sequence"/>
</dbReference>
<dbReference type="InterPro" id="IPR003697">
    <property type="entry name" value="Maf-like"/>
</dbReference>
<gene>
    <name evidence="3" type="ORF">HK097_007753</name>
</gene>
<organism evidence="3 4">
    <name type="scientific">Rhizophlyctis rosea</name>
    <dbReference type="NCBI Taxonomy" id="64517"/>
    <lineage>
        <taxon>Eukaryota</taxon>
        <taxon>Fungi</taxon>
        <taxon>Fungi incertae sedis</taxon>
        <taxon>Chytridiomycota</taxon>
        <taxon>Chytridiomycota incertae sedis</taxon>
        <taxon>Chytridiomycetes</taxon>
        <taxon>Rhizophlyctidales</taxon>
        <taxon>Rhizophlyctidaceae</taxon>
        <taxon>Rhizophlyctis</taxon>
    </lineage>
</organism>
<sequence length="163" mass="18058">MDISYITRISGKRVILASGSPRRKEILERLGLKFEVIASTFPENLDKTSFQTAAAYASENALQKAIEVYARLHDPDAFIISADTVVVLDNKILEKPSSELDARKTLHSLSNRSHTVVTAVSLAYSDRTTGKTAFETFTETTEVEFAELDDELITAYLKTGEPL</sequence>
<accession>A0AAD5SB70</accession>
<dbReference type="Pfam" id="PF02545">
    <property type="entry name" value="Maf"/>
    <property type="match status" value="1"/>
</dbReference>
<dbReference type="InterPro" id="IPR029001">
    <property type="entry name" value="ITPase-like_fam"/>
</dbReference>
<reference evidence="3" key="1">
    <citation type="submission" date="2020-05" db="EMBL/GenBank/DDBJ databases">
        <title>Phylogenomic resolution of chytrid fungi.</title>
        <authorList>
            <person name="Stajich J.E."/>
            <person name="Amses K."/>
            <person name="Simmons R."/>
            <person name="Seto K."/>
            <person name="Myers J."/>
            <person name="Bonds A."/>
            <person name="Quandt C.A."/>
            <person name="Barry K."/>
            <person name="Liu P."/>
            <person name="Grigoriev I."/>
            <person name="Longcore J.E."/>
            <person name="James T.Y."/>
        </authorList>
    </citation>
    <scope>NUCLEOTIDE SEQUENCE</scope>
    <source>
        <strain evidence="3">JEL0318</strain>
    </source>
</reference>
<dbReference type="SUPFAM" id="SSF52972">
    <property type="entry name" value="ITPase-like"/>
    <property type="match status" value="1"/>
</dbReference>
<dbReference type="AlphaFoldDB" id="A0AAD5SB70"/>
<dbReference type="NCBIfam" id="TIGR00172">
    <property type="entry name" value="maf"/>
    <property type="match status" value="1"/>
</dbReference>
<name>A0AAD5SB70_9FUNG</name>
<dbReference type="PIRSF" id="PIRSF006305">
    <property type="entry name" value="Maf"/>
    <property type="match status" value="1"/>
</dbReference>
<comment type="caution">
    <text evidence="3">The sequence shown here is derived from an EMBL/GenBank/DDBJ whole genome shotgun (WGS) entry which is preliminary data.</text>
</comment>
<keyword evidence="4" id="KW-1185">Reference proteome</keyword>